<reference evidence="1" key="1">
    <citation type="submission" date="2020-09" db="EMBL/GenBank/DDBJ databases">
        <title>Comparative genome analyses of four rice-infecting Rhizoctonia solani isolates reveal extensive enrichment of homogalacturonan modification genes.</title>
        <authorList>
            <person name="Lee D.-Y."/>
            <person name="Jeon J."/>
            <person name="Kim K.-T."/>
            <person name="Cheong K."/>
            <person name="Song H."/>
            <person name="Choi G."/>
            <person name="Ko J."/>
            <person name="Opiyo S.O."/>
            <person name="Zuo S."/>
            <person name="Madhav S."/>
            <person name="Lee Y.-H."/>
            <person name="Wang G.-L."/>
        </authorList>
    </citation>
    <scope>NUCLEOTIDE SEQUENCE</scope>
    <source>
        <strain evidence="1">AG1-IA B2</strain>
    </source>
</reference>
<dbReference type="EMBL" id="JACYCF010000005">
    <property type="protein sequence ID" value="KAF8757039.1"/>
    <property type="molecule type" value="Genomic_DNA"/>
</dbReference>
<evidence type="ECO:0000313" key="1">
    <source>
        <dbReference type="EMBL" id="KAF8757039.1"/>
    </source>
</evidence>
<dbReference type="Proteomes" id="UP000614334">
    <property type="component" value="Unassembled WGS sequence"/>
</dbReference>
<comment type="caution">
    <text evidence="1">The sequence shown here is derived from an EMBL/GenBank/DDBJ whole genome shotgun (WGS) entry which is preliminary data.</text>
</comment>
<dbReference type="AlphaFoldDB" id="A0A8H7M6I5"/>
<accession>A0A8H7M6I5</accession>
<name>A0A8H7M6I5_9AGAM</name>
<organism evidence="1 2">
    <name type="scientific">Rhizoctonia solani</name>
    <dbReference type="NCBI Taxonomy" id="456999"/>
    <lineage>
        <taxon>Eukaryota</taxon>
        <taxon>Fungi</taxon>
        <taxon>Dikarya</taxon>
        <taxon>Basidiomycota</taxon>
        <taxon>Agaricomycotina</taxon>
        <taxon>Agaricomycetes</taxon>
        <taxon>Cantharellales</taxon>
        <taxon>Ceratobasidiaceae</taxon>
        <taxon>Rhizoctonia</taxon>
    </lineage>
</organism>
<protein>
    <submittedName>
        <fullName evidence="1">Uncharacterized protein</fullName>
    </submittedName>
</protein>
<gene>
    <name evidence="1" type="ORF">RHS01_04106</name>
</gene>
<proteinExistence type="predicted"/>
<evidence type="ECO:0000313" key="2">
    <source>
        <dbReference type="Proteomes" id="UP000614334"/>
    </source>
</evidence>
<sequence>MENLRGVTITRGLCGLALGLEGGGGGTSIVRALDARLAGLVGDLGLLVLAPPSLLLLVGLGTSLRFVNPDVDVDGPSARLDGVPSDRRVVVEATGIITQEGSKRGAHPIVTEPLYIQPSTAT</sequence>